<dbReference type="AlphaFoldDB" id="A0A3A3ZLS0"/>
<evidence type="ECO:0000313" key="3">
    <source>
        <dbReference type="Proteomes" id="UP000265614"/>
    </source>
</evidence>
<dbReference type="Pfam" id="PF08592">
    <property type="entry name" value="Anthrone_oxy"/>
    <property type="match status" value="1"/>
</dbReference>
<dbReference type="EMBL" id="QZEZ01000002">
    <property type="protein sequence ID" value="RJK97246.1"/>
    <property type="molecule type" value="Genomic_DNA"/>
</dbReference>
<sequence length="141" mass="14285">MAALALATGTGCALVGGVLFAFSGFVLPALARLPGGRGAEAMRSVNLLAVRPPLMLALLGTAAGCAVLGVLAWRRGEPLVVAGCAAYLVGVVGVTVVANVPLNDRLADGRVAWDAYVAAWGRWNHVRTLSGVVAAVLVLAR</sequence>
<comment type="caution">
    <text evidence="2">The sequence shown here is derived from an EMBL/GenBank/DDBJ whole genome shotgun (WGS) entry which is preliminary data.</text>
</comment>
<dbReference type="OrthoDB" id="428263at2"/>
<protein>
    <submittedName>
        <fullName evidence="2">DUF1772 domain-containing protein</fullName>
    </submittedName>
</protein>
<feature type="transmembrane region" description="Helical" evidence="1">
    <location>
        <begin position="55"/>
        <end position="73"/>
    </location>
</feature>
<keyword evidence="1" id="KW-0472">Membrane</keyword>
<gene>
    <name evidence="2" type="ORF">D5H78_07835</name>
</gene>
<feature type="transmembrane region" description="Helical" evidence="1">
    <location>
        <begin position="80"/>
        <end position="102"/>
    </location>
</feature>
<dbReference type="Proteomes" id="UP000265614">
    <property type="component" value="Unassembled WGS sequence"/>
</dbReference>
<evidence type="ECO:0000256" key="1">
    <source>
        <dbReference type="SAM" id="Phobius"/>
    </source>
</evidence>
<keyword evidence="3" id="KW-1185">Reference proteome</keyword>
<dbReference type="RefSeq" id="WP_119949961.1">
    <property type="nucleotide sequence ID" value="NZ_QZEZ01000002.1"/>
</dbReference>
<evidence type="ECO:0000313" key="2">
    <source>
        <dbReference type="EMBL" id="RJK97246.1"/>
    </source>
</evidence>
<keyword evidence="1" id="KW-1133">Transmembrane helix</keyword>
<keyword evidence="1" id="KW-0812">Transmembrane</keyword>
<name>A0A3A3ZLS0_9ACTN</name>
<proteinExistence type="predicted"/>
<dbReference type="InterPro" id="IPR013901">
    <property type="entry name" value="Anthrone_oxy"/>
</dbReference>
<reference evidence="2 3" key="1">
    <citation type="submission" date="2018-09" db="EMBL/GenBank/DDBJ databases">
        <title>YIM 75000 draft genome.</title>
        <authorList>
            <person name="Tang S."/>
            <person name="Feng Y."/>
        </authorList>
    </citation>
    <scope>NUCLEOTIDE SEQUENCE [LARGE SCALE GENOMIC DNA]</scope>
    <source>
        <strain evidence="2 3">YIM 75000</strain>
    </source>
</reference>
<accession>A0A3A3ZLS0</accession>
<organism evidence="2 3">
    <name type="scientific">Vallicoccus soli</name>
    <dbReference type="NCBI Taxonomy" id="2339232"/>
    <lineage>
        <taxon>Bacteria</taxon>
        <taxon>Bacillati</taxon>
        <taxon>Actinomycetota</taxon>
        <taxon>Actinomycetes</taxon>
        <taxon>Motilibacterales</taxon>
        <taxon>Vallicoccaceae</taxon>
        <taxon>Vallicoccus</taxon>
    </lineage>
</organism>